<dbReference type="CDD" id="cd16034">
    <property type="entry name" value="sulfatase_like"/>
    <property type="match status" value="1"/>
</dbReference>
<proteinExistence type="inferred from homology"/>
<dbReference type="Gene3D" id="3.40.720.10">
    <property type="entry name" value="Alkaline Phosphatase, subunit A"/>
    <property type="match status" value="1"/>
</dbReference>
<dbReference type="InterPro" id="IPR000917">
    <property type="entry name" value="Sulfatase_N"/>
</dbReference>
<dbReference type="Proteomes" id="UP000464954">
    <property type="component" value="Chromosome"/>
</dbReference>
<protein>
    <submittedName>
        <fullName evidence="6">Sulfatase-like hydrolase/transferase</fullName>
    </submittedName>
</protein>
<dbReference type="KEGG" id="taer:GT409_15470"/>
<dbReference type="InterPro" id="IPR017850">
    <property type="entry name" value="Alkaline_phosphatase_core_sf"/>
</dbReference>
<keyword evidence="3 6" id="KW-0378">Hydrolase</keyword>
<sequence length="466" mass="52525">MSLRKQPNILFVFSDQHRWCDLGCYGSADVISPNFDRFAHDGLQFNQCISNAPVCVPARGSLLTGLYPLKHGAITNDLPIRTGVESVADVLNSAGYHTGYIGKWHLGGVPRNQAVREGHRLGFKEWKVNNCDHSYMSSFYYDEQDVRHEIDGYDAETYTSLAIDFMERSSDAPWGLWLSWGPPHDPYFDVPQKYLDLYADKQLSLRGNVSEKITDRLDMDRYWDREQAEKNLHGYYAHITALDDQFGRIVQALEKTGQLKNTIIVYTSDHGDQLGSQGWTNKQLPFEESVRVPLLMQGPGVRTGICEELIGLADLPASLLSHAEQKLPASDGDDLSALFSDSNSVGQDACYIFDLVPCHQSIWRGTDAWRGVRTKTHTYACHADGAPWVLFDNIADPEQKNNLAGSPDFQTLENRLHQMTVELSAKHDALLPWPELLAQNGLVAEWNKSQRHFGLPELCDDKESRP</sequence>
<name>A0A6P1M860_9BACT</name>
<dbReference type="Pfam" id="PF00884">
    <property type="entry name" value="Sulfatase"/>
    <property type="match status" value="1"/>
</dbReference>
<dbReference type="InterPro" id="IPR024607">
    <property type="entry name" value="Sulfatase_CS"/>
</dbReference>
<dbReference type="RefSeq" id="WP_160629952.1">
    <property type="nucleotide sequence ID" value="NZ_CP047593.1"/>
</dbReference>
<dbReference type="AlphaFoldDB" id="A0A6P1M860"/>
<evidence type="ECO:0000313" key="6">
    <source>
        <dbReference type="EMBL" id="QHI70780.1"/>
    </source>
</evidence>
<evidence type="ECO:0000256" key="3">
    <source>
        <dbReference type="ARBA" id="ARBA00022801"/>
    </source>
</evidence>
<accession>A0A6P1M860</accession>
<keyword evidence="4" id="KW-0106">Calcium</keyword>
<dbReference type="PANTHER" id="PTHR42693">
    <property type="entry name" value="ARYLSULFATASE FAMILY MEMBER"/>
    <property type="match status" value="1"/>
</dbReference>
<keyword evidence="2" id="KW-0479">Metal-binding</keyword>
<evidence type="ECO:0000256" key="1">
    <source>
        <dbReference type="ARBA" id="ARBA00008779"/>
    </source>
</evidence>
<feature type="domain" description="Sulfatase N-terminal" evidence="5">
    <location>
        <begin position="7"/>
        <end position="323"/>
    </location>
</feature>
<gene>
    <name evidence="6" type="ORF">GT409_15470</name>
</gene>
<comment type="similarity">
    <text evidence="1">Belongs to the sulfatase family.</text>
</comment>
<dbReference type="GO" id="GO:0016740">
    <property type="term" value="F:transferase activity"/>
    <property type="evidence" value="ECO:0007669"/>
    <property type="project" value="UniProtKB-KW"/>
</dbReference>
<dbReference type="SUPFAM" id="SSF53649">
    <property type="entry name" value="Alkaline phosphatase-like"/>
    <property type="match status" value="1"/>
</dbReference>
<evidence type="ECO:0000313" key="7">
    <source>
        <dbReference type="Proteomes" id="UP000464954"/>
    </source>
</evidence>
<evidence type="ECO:0000256" key="2">
    <source>
        <dbReference type="ARBA" id="ARBA00022723"/>
    </source>
</evidence>
<evidence type="ECO:0000259" key="5">
    <source>
        <dbReference type="Pfam" id="PF00884"/>
    </source>
</evidence>
<dbReference type="GO" id="GO:0046872">
    <property type="term" value="F:metal ion binding"/>
    <property type="evidence" value="ECO:0007669"/>
    <property type="project" value="UniProtKB-KW"/>
</dbReference>
<dbReference type="GO" id="GO:0004065">
    <property type="term" value="F:arylsulfatase activity"/>
    <property type="evidence" value="ECO:0007669"/>
    <property type="project" value="TreeGrafter"/>
</dbReference>
<evidence type="ECO:0000256" key="4">
    <source>
        <dbReference type="ARBA" id="ARBA00022837"/>
    </source>
</evidence>
<keyword evidence="6" id="KW-0808">Transferase</keyword>
<reference evidence="6 7" key="1">
    <citation type="submission" date="2020-01" db="EMBL/GenBank/DDBJ databases">
        <title>Ponticoccus aerotolerans gen. nov., sp. nov., an anaerobic bacterium and proposal of Ponticoccusceae fam. nov., Ponticoccusles ord. nov. and Ponticoccuse classis nov. in the phylum Kiritimatiellaeota.</title>
        <authorList>
            <person name="Zhou L.Y."/>
            <person name="Du Z.J."/>
        </authorList>
    </citation>
    <scope>NUCLEOTIDE SEQUENCE [LARGE SCALE GENOMIC DNA]</scope>
    <source>
        <strain evidence="6 7">S-5007</strain>
    </source>
</reference>
<organism evidence="6 7">
    <name type="scientific">Tichowtungia aerotolerans</name>
    <dbReference type="NCBI Taxonomy" id="2697043"/>
    <lineage>
        <taxon>Bacteria</taxon>
        <taxon>Pseudomonadati</taxon>
        <taxon>Kiritimatiellota</taxon>
        <taxon>Tichowtungiia</taxon>
        <taxon>Tichowtungiales</taxon>
        <taxon>Tichowtungiaceae</taxon>
        <taxon>Tichowtungia</taxon>
    </lineage>
</organism>
<keyword evidence="7" id="KW-1185">Reference proteome</keyword>
<dbReference type="PROSITE" id="PS00149">
    <property type="entry name" value="SULFATASE_2"/>
    <property type="match status" value="1"/>
</dbReference>
<dbReference type="EMBL" id="CP047593">
    <property type="protein sequence ID" value="QHI70780.1"/>
    <property type="molecule type" value="Genomic_DNA"/>
</dbReference>
<dbReference type="PANTHER" id="PTHR42693:SF53">
    <property type="entry name" value="ENDO-4-O-SULFATASE"/>
    <property type="match status" value="1"/>
</dbReference>
<dbReference type="InterPro" id="IPR050738">
    <property type="entry name" value="Sulfatase"/>
</dbReference>